<reference evidence="2" key="1">
    <citation type="submission" date="2024-07" db="EMBL/GenBank/DDBJ databases">
        <title>Two chromosome-level genome assemblies of Korean endemic species Abeliophyllum distichum and Forsythia ovata (Oleaceae).</title>
        <authorList>
            <person name="Jang H."/>
        </authorList>
    </citation>
    <scope>NUCLEOTIDE SEQUENCE [LARGE SCALE GENOMIC DNA]</scope>
</reference>
<proteinExistence type="predicted"/>
<evidence type="ECO:0000313" key="1">
    <source>
        <dbReference type="EMBL" id="KAL2488834.1"/>
    </source>
</evidence>
<sequence length="141" mass="15497">MIEGLKDGEAGLHQEDQKESRHRILQTLRTMAIKVLQVRARLGIPQPLPRRFDRITLIGSLLPSRRSPSPDRTDMGGLEEVFSTNGSTGAFLLPTTSCRVGWEDLRVEGSFIITSFSGRVRILALGALLGLVAASARIVYL</sequence>
<comment type="caution">
    <text evidence="1">The sequence shown here is derived from an EMBL/GenBank/DDBJ whole genome shotgun (WGS) entry which is preliminary data.</text>
</comment>
<accession>A0ABD1RL94</accession>
<evidence type="ECO:0000313" key="2">
    <source>
        <dbReference type="Proteomes" id="UP001604277"/>
    </source>
</evidence>
<keyword evidence="2" id="KW-1185">Reference proteome</keyword>
<organism evidence="1 2">
    <name type="scientific">Forsythia ovata</name>
    <dbReference type="NCBI Taxonomy" id="205694"/>
    <lineage>
        <taxon>Eukaryota</taxon>
        <taxon>Viridiplantae</taxon>
        <taxon>Streptophyta</taxon>
        <taxon>Embryophyta</taxon>
        <taxon>Tracheophyta</taxon>
        <taxon>Spermatophyta</taxon>
        <taxon>Magnoliopsida</taxon>
        <taxon>eudicotyledons</taxon>
        <taxon>Gunneridae</taxon>
        <taxon>Pentapetalae</taxon>
        <taxon>asterids</taxon>
        <taxon>lamiids</taxon>
        <taxon>Lamiales</taxon>
        <taxon>Oleaceae</taxon>
        <taxon>Forsythieae</taxon>
        <taxon>Forsythia</taxon>
    </lineage>
</organism>
<dbReference type="Proteomes" id="UP001604277">
    <property type="component" value="Unassembled WGS sequence"/>
</dbReference>
<gene>
    <name evidence="1" type="ORF">Fot_42126</name>
</gene>
<dbReference type="AlphaFoldDB" id="A0ABD1RL94"/>
<dbReference type="EMBL" id="JBFOLJ010000012">
    <property type="protein sequence ID" value="KAL2488834.1"/>
    <property type="molecule type" value="Genomic_DNA"/>
</dbReference>
<protein>
    <submittedName>
        <fullName evidence="1">Uncharacterized protein</fullName>
    </submittedName>
</protein>
<name>A0ABD1RL94_9LAMI</name>